<organism evidence="3 4">
    <name type="scientific">Triparma columacea</name>
    <dbReference type="NCBI Taxonomy" id="722753"/>
    <lineage>
        <taxon>Eukaryota</taxon>
        <taxon>Sar</taxon>
        <taxon>Stramenopiles</taxon>
        <taxon>Ochrophyta</taxon>
        <taxon>Bolidophyceae</taxon>
        <taxon>Parmales</taxon>
        <taxon>Triparmaceae</taxon>
        <taxon>Triparma</taxon>
    </lineage>
</organism>
<feature type="transmembrane region" description="Helical" evidence="2">
    <location>
        <begin position="632"/>
        <end position="649"/>
    </location>
</feature>
<dbReference type="EMBL" id="BRYA01000353">
    <property type="protein sequence ID" value="GMI47655.1"/>
    <property type="molecule type" value="Genomic_DNA"/>
</dbReference>
<feature type="compositionally biased region" description="Basic and acidic residues" evidence="1">
    <location>
        <begin position="203"/>
        <end position="215"/>
    </location>
</feature>
<feature type="region of interest" description="Disordered" evidence="1">
    <location>
        <begin position="183"/>
        <end position="215"/>
    </location>
</feature>
<feature type="transmembrane region" description="Helical" evidence="2">
    <location>
        <begin position="471"/>
        <end position="490"/>
    </location>
</feature>
<evidence type="ECO:0008006" key="5">
    <source>
        <dbReference type="Google" id="ProtNLM"/>
    </source>
</evidence>
<proteinExistence type="predicted"/>
<feature type="transmembrane region" description="Helical" evidence="2">
    <location>
        <begin position="774"/>
        <end position="792"/>
    </location>
</feature>
<dbReference type="Proteomes" id="UP001165065">
    <property type="component" value="Unassembled WGS sequence"/>
</dbReference>
<feature type="transmembrane region" description="Helical" evidence="2">
    <location>
        <begin position="285"/>
        <end position="308"/>
    </location>
</feature>
<comment type="caution">
    <text evidence="3">The sequence shown here is derived from an EMBL/GenBank/DDBJ whole genome shotgun (WGS) entry which is preliminary data.</text>
</comment>
<reference evidence="4" key="1">
    <citation type="journal article" date="2023" name="Commun. Biol.">
        <title>Genome analysis of Parmales, the sister group of diatoms, reveals the evolutionary specialization of diatoms from phago-mixotrophs to photoautotrophs.</title>
        <authorList>
            <person name="Ban H."/>
            <person name="Sato S."/>
            <person name="Yoshikawa S."/>
            <person name="Yamada K."/>
            <person name="Nakamura Y."/>
            <person name="Ichinomiya M."/>
            <person name="Sato N."/>
            <person name="Blanc-Mathieu R."/>
            <person name="Endo H."/>
            <person name="Kuwata A."/>
            <person name="Ogata H."/>
        </authorList>
    </citation>
    <scope>NUCLEOTIDE SEQUENCE [LARGE SCALE GENOMIC DNA]</scope>
</reference>
<keyword evidence="2" id="KW-1133">Transmembrane helix</keyword>
<feature type="transmembrane region" description="Helical" evidence="2">
    <location>
        <begin position="728"/>
        <end position="754"/>
    </location>
</feature>
<evidence type="ECO:0000313" key="3">
    <source>
        <dbReference type="EMBL" id="GMI47655.1"/>
    </source>
</evidence>
<name>A0A9W7GPA6_9STRA</name>
<feature type="region of interest" description="Disordered" evidence="1">
    <location>
        <begin position="1"/>
        <end position="154"/>
    </location>
</feature>
<gene>
    <name evidence="3" type="ORF">TrCOL_g5435</name>
</gene>
<feature type="transmembrane region" description="Helical" evidence="2">
    <location>
        <begin position="959"/>
        <end position="980"/>
    </location>
</feature>
<feature type="compositionally biased region" description="Basic and acidic residues" evidence="1">
    <location>
        <begin position="78"/>
        <end position="89"/>
    </location>
</feature>
<feature type="transmembrane region" description="Helical" evidence="2">
    <location>
        <begin position="515"/>
        <end position="534"/>
    </location>
</feature>
<keyword evidence="4" id="KW-1185">Reference proteome</keyword>
<feature type="transmembrane region" description="Helical" evidence="2">
    <location>
        <begin position="347"/>
        <end position="365"/>
    </location>
</feature>
<dbReference type="OrthoDB" id="199067at2759"/>
<dbReference type="AlphaFoldDB" id="A0A9W7GPA6"/>
<evidence type="ECO:0000256" key="1">
    <source>
        <dbReference type="SAM" id="MobiDB-lite"/>
    </source>
</evidence>
<evidence type="ECO:0000313" key="4">
    <source>
        <dbReference type="Proteomes" id="UP001165065"/>
    </source>
</evidence>
<feature type="transmembrane region" description="Helical" evidence="2">
    <location>
        <begin position="227"/>
        <end position="250"/>
    </location>
</feature>
<feature type="transmembrane region" description="Helical" evidence="2">
    <location>
        <begin position="386"/>
        <end position="407"/>
    </location>
</feature>
<evidence type="ECO:0000256" key="2">
    <source>
        <dbReference type="SAM" id="Phobius"/>
    </source>
</evidence>
<feature type="transmembrane region" description="Helical" evidence="2">
    <location>
        <begin position="923"/>
        <end position="947"/>
    </location>
</feature>
<feature type="transmembrane region" description="Helical" evidence="2">
    <location>
        <begin position="427"/>
        <end position="450"/>
    </location>
</feature>
<feature type="transmembrane region" description="Helical" evidence="2">
    <location>
        <begin position="813"/>
        <end position="831"/>
    </location>
</feature>
<feature type="transmembrane region" description="Helical" evidence="2">
    <location>
        <begin position="565"/>
        <end position="589"/>
    </location>
</feature>
<sequence>MSPTMPMSSPKALDGRQTSTFSAVVEPNSVAEEGEEDLVGVGDGQQQLDGAEHDNDQDWVENQPQKDKNDTEESEGEETARKSGDETAHESAQAPAFVPPPSAVRPSMIPPPPNLRRDSAQAPAFVPPPSAVRPSMIPPPLNLRRDSALPPPPRKVSFGALMMEASERKSSALSEGTVSVLSKIEEDGNRSDSDGEDGNSVGEEGKETSSQKNKTEEHIKCHPYFEYAALTIQTAIAMVSCWSFVCSWFAHRDEDRAGNVKVWRNNTLFYENEYAYTMITHENFVMTYLLSSGLHLFSLTLGLFIALHNPRKNWGISESLSSYLICIDRIIFVTPSISEGYVKANGLWQDIVVSLMDVGFVIAVIKLIKNKRREAKMLPDEKLRRLVYSSLPRTIGTCLVSLCFLFSETAGCFMRYRGESLKCRDKVNSGSLFSLVFVLVAFANLCVLPFHPGEYNISHVVKFDFRFKEQVQLTFFIAASMVALFIYASAQEIQDLVDWFDPENKTVGSDFARGILYSFTAILLVVTVFSGSFADHSLQENRAHNWTGYFRAKFMTRRSTEVAPMWRYCVVFSLALLTIPSYILLGVGLSDASDDVKYKMYYIAITCQPLYSCFGGCLWFSRPNSTSTRLEYAVLCYTFVTGVAGSVGSKLIGRIWAGQLFAAVFFLILGIKMFPVNRKYLNTHSDEQISNHLQATVACWAASVPPCVYLLAETYGCVSLFDELECELLFVCNYCVVTHLSAGMIFFCSCGYTFAHQDWVDILTFRNCNVSTFIRTFAIALATVLSLLVFGVRPKDSTYTFTSLEHETNNIKVIGFLRYYLGFSWFFLFAYHHYPISELYQIEVARMETGMDRVKTKKTRMSVLHDSLEAKLQQLVVAAEDKITISSAYKKMTIFMIVLPSFGTLISIVFLRLDETYQMKAAVAAYSFAIFMPASLMYSVVFLFSNLDKVTPPVTYRVLIHKVIRVVLIPFFTSIVNALWRLAETGKTSPNAVLYPVLYYTFAKVIVNQRNSIVLKTSAPARRQHLYGVICSLAVSQLPPLLFMSSEYIACVFRSYEMKTGGADDTEYDLFSSVLDSSLCGRIFYDITPMMVSIVSGSLQRICSLESGKQKTLDNVVRLKFSADVKTQMLLDSLLAFYAIFRYGMRSEGYATDQDSWSLLLFCAMSMVAVCCPIIFSKVRKWLAHCFGEHDHHDDLFNVESDVGISGIGYDSDEEFEMKERKFVDEDMASENKEMKK</sequence>
<keyword evidence="2" id="KW-0812">Transmembrane</keyword>
<feature type="transmembrane region" description="Helical" evidence="2">
    <location>
        <begin position="655"/>
        <end position="674"/>
    </location>
</feature>
<accession>A0A9W7GPA6</accession>
<feature type="transmembrane region" description="Helical" evidence="2">
    <location>
        <begin position="1129"/>
        <end position="1145"/>
    </location>
</feature>
<feature type="compositionally biased region" description="Pro residues" evidence="1">
    <location>
        <begin position="97"/>
        <end position="114"/>
    </location>
</feature>
<feature type="transmembrane region" description="Helical" evidence="2">
    <location>
        <begin position="892"/>
        <end position="911"/>
    </location>
</feature>
<protein>
    <recommendedName>
        <fullName evidence="5">Transmembrane protein</fullName>
    </recommendedName>
</protein>
<feature type="compositionally biased region" description="Basic and acidic residues" evidence="1">
    <location>
        <begin position="183"/>
        <end position="193"/>
    </location>
</feature>
<keyword evidence="2" id="KW-0472">Membrane</keyword>
<feature type="compositionally biased region" description="Pro residues" evidence="1">
    <location>
        <begin position="125"/>
        <end position="141"/>
    </location>
</feature>
<feature type="transmembrane region" description="Helical" evidence="2">
    <location>
        <begin position="601"/>
        <end position="620"/>
    </location>
</feature>
<feature type="transmembrane region" description="Helical" evidence="2">
    <location>
        <begin position="1157"/>
        <end position="1176"/>
    </location>
</feature>